<accession>A0A498D6W8</accession>
<dbReference type="Proteomes" id="UP000270219">
    <property type="component" value="Unassembled WGS sequence"/>
</dbReference>
<feature type="coiled-coil region" evidence="1">
    <location>
        <begin position="3"/>
        <end position="86"/>
    </location>
</feature>
<reference evidence="2 3" key="1">
    <citation type="submission" date="2018-10" db="EMBL/GenBank/DDBJ databases">
        <title>Oceanobacillus sp. YLB-02 draft genome.</title>
        <authorList>
            <person name="Yu L."/>
        </authorList>
    </citation>
    <scope>NUCLEOTIDE SEQUENCE [LARGE SCALE GENOMIC DNA]</scope>
    <source>
        <strain evidence="2 3">YLB-02</strain>
    </source>
</reference>
<protein>
    <recommendedName>
        <fullName evidence="4">DUF2564 family protein</fullName>
    </recommendedName>
</protein>
<name>A0A498D6W8_9BACI</name>
<evidence type="ECO:0008006" key="4">
    <source>
        <dbReference type="Google" id="ProtNLM"/>
    </source>
</evidence>
<keyword evidence="3" id="KW-1185">Reference proteome</keyword>
<comment type="caution">
    <text evidence="2">The sequence shown here is derived from an EMBL/GenBank/DDBJ whole genome shotgun (WGS) entry which is preliminary data.</text>
</comment>
<evidence type="ECO:0000256" key="1">
    <source>
        <dbReference type="SAM" id="Coils"/>
    </source>
</evidence>
<proteinExistence type="predicted"/>
<organism evidence="2 3">
    <name type="scientific">Oceanobacillus piezotolerans</name>
    <dbReference type="NCBI Taxonomy" id="2448030"/>
    <lineage>
        <taxon>Bacteria</taxon>
        <taxon>Bacillati</taxon>
        <taxon>Bacillota</taxon>
        <taxon>Bacilli</taxon>
        <taxon>Bacillales</taxon>
        <taxon>Bacillaceae</taxon>
        <taxon>Oceanobacillus</taxon>
    </lineage>
</organism>
<evidence type="ECO:0000313" key="2">
    <source>
        <dbReference type="EMBL" id="RLL45498.1"/>
    </source>
</evidence>
<dbReference type="OrthoDB" id="2705180at2"/>
<keyword evidence="1" id="KW-0175">Coiled coil</keyword>
<evidence type="ECO:0000313" key="3">
    <source>
        <dbReference type="Proteomes" id="UP000270219"/>
    </source>
</evidence>
<gene>
    <name evidence="2" type="ORF">D8M04_08345</name>
</gene>
<dbReference type="AlphaFoldDB" id="A0A498D6W8"/>
<sequence length="91" mass="10587">MMMENIHTELQQASREINEAQEAVLQAQGRDEHLLEQAEQKIKRAADVLQNIQEHGGLEITKNSQFQQAYEELHDVRQQVQEAQQNNHDIL</sequence>
<dbReference type="EMBL" id="RCHR01000003">
    <property type="protein sequence ID" value="RLL45498.1"/>
    <property type="molecule type" value="Genomic_DNA"/>
</dbReference>